<sequence>MIAGVMWTDVILMDEVLPEAALLSLEGPSKKMTIGVPKQHGFLYYFSTSPASHSASSTIASFDLWHRRFGHVSHGRMNILSRTIPKFSVLNSHHCDICPLAKQTRLPFSSSSITSIAPFDLLHCDIWGGYSAPSHSGA</sequence>
<evidence type="ECO:0000313" key="2">
    <source>
        <dbReference type="EMBL" id="KAF8394657.1"/>
    </source>
</evidence>
<dbReference type="OMA" id="TICPLAK"/>
<protein>
    <recommendedName>
        <fullName evidence="1">GAG-pre-integrase domain-containing protein</fullName>
    </recommendedName>
</protein>
<dbReference type="Pfam" id="PF13976">
    <property type="entry name" value="gag_pre-integrs"/>
    <property type="match status" value="1"/>
</dbReference>
<feature type="domain" description="GAG-pre-integrase" evidence="1">
    <location>
        <begin position="43"/>
        <end position="103"/>
    </location>
</feature>
<dbReference type="EMBL" id="JABCRI010000014">
    <property type="protein sequence ID" value="KAF8394657.1"/>
    <property type="molecule type" value="Genomic_DNA"/>
</dbReference>
<gene>
    <name evidence="2" type="ORF">HHK36_020873</name>
</gene>
<keyword evidence="3" id="KW-1185">Reference proteome</keyword>
<dbReference type="InterPro" id="IPR025724">
    <property type="entry name" value="GAG-pre-integrase_dom"/>
</dbReference>
<proteinExistence type="predicted"/>
<name>A0A834Z0M4_TETSI</name>
<reference evidence="2 3" key="1">
    <citation type="submission" date="2020-04" db="EMBL/GenBank/DDBJ databases">
        <title>Plant Genome Project.</title>
        <authorList>
            <person name="Zhang R.-G."/>
        </authorList>
    </citation>
    <scope>NUCLEOTIDE SEQUENCE [LARGE SCALE GENOMIC DNA]</scope>
    <source>
        <strain evidence="2">YNK0</strain>
        <tissue evidence="2">Leaf</tissue>
    </source>
</reference>
<evidence type="ECO:0000313" key="3">
    <source>
        <dbReference type="Proteomes" id="UP000655225"/>
    </source>
</evidence>
<evidence type="ECO:0000259" key="1">
    <source>
        <dbReference type="Pfam" id="PF13976"/>
    </source>
</evidence>
<dbReference type="PANTHER" id="PTHR42648">
    <property type="entry name" value="TRANSPOSASE, PUTATIVE-RELATED"/>
    <property type="match status" value="1"/>
</dbReference>
<dbReference type="AlphaFoldDB" id="A0A834Z0M4"/>
<dbReference type="Proteomes" id="UP000655225">
    <property type="component" value="Unassembled WGS sequence"/>
</dbReference>
<organism evidence="2 3">
    <name type="scientific">Tetracentron sinense</name>
    <name type="common">Spur-leaf</name>
    <dbReference type="NCBI Taxonomy" id="13715"/>
    <lineage>
        <taxon>Eukaryota</taxon>
        <taxon>Viridiplantae</taxon>
        <taxon>Streptophyta</taxon>
        <taxon>Embryophyta</taxon>
        <taxon>Tracheophyta</taxon>
        <taxon>Spermatophyta</taxon>
        <taxon>Magnoliopsida</taxon>
        <taxon>Trochodendrales</taxon>
        <taxon>Trochodendraceae</taxon>
        <taxon>Tetracentron</taxon>
    </lineage>
</organism>
<comment type="caution">
    <text evidence="2">The sequence shown here is derived from an EMBL/GenBank/DDBJ whole genome shotgun (WGS) entry which is preliminary data.</text>
</comment>
<dbReference type="InterPro" id="IPR039537">
    <property type="entry name" value="Retrotran_Ty1/copia-like"/>
</dbReference>
<dbReference type="PANTHER" id="PTHR42648:SF31">
    <property type="entry name" value="RNA-DIRECTED DNA POLYMERASE"/>
    <property type="match status" value="1"/>
</dbReference>
<dbReference type="OrthoDB" id="1252040at2759"/>
<accession>A0A834Z0M4</accession>